<dbReference type="OrthoDB" id="8762041at2"/>
<evidence type="ECO:0000313" key="2">
    <source>
        <dbReference type="EMBL" id="AWL07548.1"/>
    </source>
</evidence>
<dbReference type="RefSeq" id="WP_109347833.1">
    <property type="nucleotide sequence ID" value="NZ_CP029343.1"/>
</dbReference>
<keyword evidence="1" id="KW-0812">Transmembrane</keyword>
<feature type="transmembrane region" description="Helical" evidence="1">
    <location>
        <begin position="75"/>
        <end position="95"/>
    </location>
</feature>
<dbReference type="AlphaFoldDB" id="A0A2S2DQH2"/>
<name>A0A2S2DQH2_9BURK</name>
<gene>
    <name evidence="2" type="ORF">DIR46_26075</name>
</gene>
<feature type="transmembrane region" description="Helical" evidence="1">
    <location>
        <begin position="134"/>
        <end position="161"/>
    </location>
</feature>
<keyword evidence="1" id="KW-0472">Membrane</keyword>
<evidence type="ECO:0000256" key="1">
    <source>
        <dbReference type="SAM" id="Phobius"/>
    </source>
</evidence>
<reference evidence="2 3" key="1">
    <citation type="submission" date="2018-05" db="EMBL/GenBank/DDBJ databases">
        <title>Complete genome sequence of Massilia oculi sp. nov. CCUG 43427T (=DSM 26321T), the type strain of M. oculi, and comparison with genome sequences of other Massilia strains.</title>
        <authorList>
            <person name="Zhu B."/>
        </authorList>
    </citation>
    <scope>NUCLEOTIDE SEQUENCE [LARGE SCALE GENOMIC DNA]</scope>
    <source>
        <strain evidence="2 3">CCUG 43427</strain>
    </source>
</reference>
<keyword evidence="3" id="KW-1185">Reference proteome</keyword>
<protein>
    <submittedName>
        <fullName evidence="2">Uncharacterized protein</fullName>
    </submittedName>
</protein>
<evidence type="ECO:0000313" key="3">
    <source>
        <dbReference type="Proteomes" id="UP000245820"/>
    </source>
</evidence>
<organism evidence="2 3">
    <name type="scientific">Massilia oculi</name>
    <dbReference type="NCBI Taxonomy" id="945844"/>
    <lineage>
        <taxon>Bacteria</taxon>
        <taxon>Pseudomonadati</taxon>
        <taxon>Pseudomonadota</taxon>
        <taxon>Betaproteobacteria</taxon>
        <taxon>Burkholderiales</taxon>
        <taxon>Oxalobacteraceae</taxon>
        <taxon>Telluria group</taxon>
        <taxon>Massilia</taxon>
    </lineage>
</organism>
<dbReference type="Proteomes" id="UP000245820">
    <property type="component" value="Chromosome"/>
</dbReference>
<dbReference type="EMBL" id="CP029343">
    <property type="protein sequence ID" value="AWL07548.1"/>
    <property type="molecule type" value="Genomic_DNA"/>
</dbReference>
<feature type="transmembrane region" description="Helical" evidence="1">
    <location>
        <begin position="167"/>
        <end position="186"/>
    </location>
</feature>
<sequence length="193" mass="19861">MRVTSGGLDTVVSHVVLGASILAVIWTTYGAFCWESVSLAAGASYQLAVVMLYGGNFEEDGHKRGGLGQSATLRLVVASVLLSLTPFLAGSAVHALNHAPNLAPRELLPGASCAFVVGLIRGLYHWYRTGHKGAIALAGATTVALPFAAPLLIAAAIAAGFQNADGIVGIGLMVIMVLAVLAPQVVQLSRLFD</sequence>
<feature type="transmembrane region" description="Helical" evidence="1">
    <location>
        <begin position="107"/>
        <end position="127"/>
    </location>
</feature>
<keyword evidence="1" id="KW-1133">Transmembrane helix</keyword>
<proteinExistence type="predicted"/>
<accession>A0A2S2DQH2</accession>
<dbReference type="KEGG" id="mtim:DIR46_26075"/>
<feature type="transmembrane region" description="Helical" evidence="1">
    <location>
        <begin position="12"/>
        <end position="31"/>
    </location>
</feature>